<evidence type="ECO:0000313" key="1">
    <source>
        <dbReference type="EMBL" id="QDT20222.1"/>
    </source>
</evidence>
<organism evidence="1 2">
    <name type="scientific">Gimesia chilikensis</name>
    <dbReference type="NCBI Taxonomy" id="2605989"/>
    <lineage>
        <taxon>Bacteria</taxon>
        <taxon>Pseudomonadati</taxon>
        <taxon>Planctomycetota</taxon>
        <taxon>Planctomycetia</taxon>
        <taxon>Planctomycetales</taxon>
        <taxon>Planctomycetaceae</taxon>
        <taxon>Gimesia</taxon>
    </lineage>
</organism>
<keyword evidence="2" id="KW-1185">Reference proteome</keyword>
<dbReference type="EMBL" id="CP036266">
    <property type="protein sequence ID" value="QDT20222.1"/>
    <property type="molecule type" value="Genomic_DNA"/>
</dbReference>
<evidence type="ECO:0008006" key="3">
    <source>
        <dbReference type="Google" id="ProtNLM"/>
    </source>
</evidence>
<dbReference type="AlphaFoldDB" id="A0A517PLI2"/>
<dbReference type="RefSeq" id="WP_145182776.1">
    <property type="nucleotide sequence ID" value="NZ_CP036266.1"/>
</dbReference>
<accession>A0A517PLI2</accession>
<name>A0A517PLI2_9PLAN</name>
<evidence type="ECO:0000313" key="2">
    <source>
        <dbReference type="Proteomes" id="UP000320421"/>
    </source>
</evidence>
<proteinExistence type="predicted"/>
<protein>
    <recommendedName>
        <fullName evidence="3">Lipocalin-like domain-containing protein</fullName>
    </recommendedName>
</protein>
<reference evidence="1 2" key="1">
    <citation type="submission" date="2019-02" db="EMBL/GenBank/DDBJ databases">
        <title>Deep-cultivation of Planctomycetes and their phenomic and genomic characterization uncovers novel biology.</title>
        <authorList>
            <person name="Wiegand S."/>
            <person name="Jogler M."/>
            <person name="Boedeker C."/>
            <person name="Pinto D."/>
            <person name="Vollmers J."/>
            <person name="Rivas-Marin E."/>
            <person name="Kohn T."/>
            <person name="Peeters S.H."/>
            <person name="Heuer A."/>
            <person name="Rast P."/>
            <person name="Oberbeckmann S."/>
            <person name="Bunk B."/>
            <person name="Jeske O."/>
            <person name="Meyerdierks A."/>
            <person name="Storesund J.E."/>
            <person name="Kallscheuer N."/>
            <person name="Luecker S."/>
            <person name="Lage O.M."/>
            <person name="Pohl T."/>
            <person name="Merkel B.J."/>
            <person name="Hornburger P."/>
            <person name="Mueller R.-W."/>
            <person name="Bruemmer F."/>
            <person name="Labrenz M."/>
            <person name="Spormann A.M."/>
            <person name="Op den Camp H."/>
            <person name="Overmann J."/>
            <person name="Amann R."/>
            <person name="Jetten M.S.M."/>
            <person name="Mascher T."/>
            <person name="Medema M.H."/>
            <person name="Devos D.P."/>
            <person name="Kaster A.-K."/>
            <person name="Ovreas L."/>
            <person name="Rohde M."/>
            <person name="Galperin M.Y."/>
            <person name="Jogler C."/>
        </authorList>
    </citation>
    <scope>NUCLEOTIDE SEQUENCE [LARGE SCALE GENOMIC DNA]</scope>
    <source>
        <strain evidence="1 2">HG66A1</strain>
    </source>
</reference>
<gene>
    <name evidence="1" type="ORF">HG66A1_20070</name>
</gene>
<sequence>MFNQECVPIFLTLTLFLPTFSCSKELNPQKKTSSIVGTWQFPGPNKPALHTDWGPLWTTYIINSSGKFEYILSDKGGDVQGLPEGSMFRQFGTYKITDTTFETEIDGEVVITPYSLQNDHLILTDKDGKTVEFIRLK</sequence>
<dbReference type="Proteomes" id="UP000320421">
    <property type="component" value="Chromosome"/>
</dbReference>